<organism evidence="1 2">
    <name type="scientific">Kineobactrum sediminis</name>
    <dbReference type="NCBI Taxonomy" id="1905677"/>
    <lineage>
        <taxon>Bacteria</taxon>
        <taxon>Pseudomonadati</taxon>
        <taxon>Pseudomonadota</taxon>
        <taxon>Gammaproteobacteria</taxon>
        <taxon>Cellvibrionales</taxon>
        <taxon>Halieaceae</taxon>
        <taxon>Kineobactrum</taxon>
    </lineage>
</organism>
<keyword evidence="2" id="KW-1185">Reference proteome</keyword>
<evidence type="ECO:0000313" key="2">
    <source>
        <dbReference type="Proteomes" id="UP000234845"/>
    </source>
</evidence>
<dbReference type="AlphaFoldDB" id="A0A2N5Y2U0"/>
<evidence type="ECO:0000313" key="1">
    <source>
        <dbReference type="EMBL" id="PLW82679.1"/>
    </source>
</evidence>
<proteinExistence type="predicted"/>
<name>A0A2N5Y2U0_9GAMM</name>
<protein>
    <recommendedName>
        <fullName evidence="3">Acyloxyacyl hydrolase</fullName>
    </recommendedName>
</protein>
<accession>A0A2N5Y2U0</accession>
<evidence type="ECO:0008006" key="3">
    <source>
        <dbReference type="Google" id="ProtNLM"/>
    </source>
</evidence>
<gene>
    <name evidence="1" type="ORF">CWI75_08845</name>
</gene>
<dbReference type="InterPro" id="IPR018550">
    <property type="entry name" value="Lipid-A_deacylase-rel"/>
</dbReference>
<dbReference type="Pfam" id="PF09411">
    <property type="entry name" value="PagL"/>
    <property type="match status" value="1"/>
</dbReference>
<dbReference type="Proteomes" id="UP000234845">
    <property type="component" value="Unassembled WGS sequence"/>
</dbReference>
<dbReference type="EMBL" id="PKLZ01000007">
    <property type="protein sequence ID" value="PLW82679.1"/>
    <property type="molecule type" value="Genomic_DNA"/>
</dbReference>
<dbReference type="Gene3D" id="2.40.160.20">
    <property type="match status" value="1"/>
</dbReference>
<comment type="caution">
    <text evidence="1">The sequence shown here is derived from an EMBL/GenBank/DDBJ whole genome shotgun (WGS) entry which is preliminary data.</text>
</comment>
<reference evidence="2" key="1">
    <citation type="submission" date="2017-11" db="EMBL/GenBank/DDBJ databases">
        <title>The draft genome sequence of Chromatocurvus sp. F02.</title>
        <authorList>
            <person name="Du Z.-J."/>
            <person name="Chang Y.-Q."/>
        </authorList>
    </citation>
    <scope>NUCLEOTIDE SEQUENCE [LARGE SCALE GENOMIC DNA]</scope>
    <source>
        <strain evidence="2">F02</strain>
    </source>
</reference>
<sequence length="184" mass="20348">MSCFRCKGVSCVRVCRFMRNTINSVVFVCAVIGTLPVSVGASPPEPGRMLNLSVGQLGIDRRLNNRGLYGAELRLQPIDWYQLVPSIGLAASETDAGFVYVDVKKDFFLSPHWYVTPAFGVGIFNETREFRLGHSLEFRSGMEAGYRFDNHYRLGLAVFHLSNGGLSEENPGTEIVVLSLSIPL</sequence>